<protein>
    <submittedName>
        <fullName evidence="8">Uncharacterized protein</fullName>
    </submittedName>
</protein>
<feature type="compositionally biased region" description="Low complexity" evidence="5">
    <location>
        <begin position="154"/>
        <end position="171"/>
    </location>
</feature>
<reference evidence="8" key="1">
    <citation type="journal article" date="2023" name="Plant J.">
        <title>The genome of the king protea, Protea cynaroides.</title>
        <authorList>
            <person name="Chang J."/>
            <person name="Duong T.A."/>
            <person name="Schoeman C."/>
            <person name="Ma X."/>
            <person name="Roodt D."/>
            <person name="Barker N."/>
            <person name="Li Z."/>
            <person name="Van de Peer Y."/>
            <person name="Mizrachi E."/>
        </authorList>
    </citation>
    <scope>NUCLEOTIDE SEQUENCE</scope>
    <source>
        <tissue evidence="8">Young leaves</tissue>
    </source>
</reference>
<feature type="region of interest" description="Disordered" evidence="5">
    <location>
        <begin position="151"/>
        <end position="205"/>
    </location>
</feature>
<dbReference type="Proteomes" id="UP001141806">
    <property type="component" value="Unassembled WGS sequence"/>
</dbReference>
<evidence type="ECO:0000256" key="5">
    <source>
        <dbReference type="SAM" id="MobiDB-lite"/>
    </source>
</evidence>
<dbReference type="Pfam" id="PF00249">
    <property type="entry name" value="Myb_DNA-binding"/>
    <property type="match status" value="2"/>
</dbReference>
<dbReference type="AlphaFoldDB" id="A0A9Q0KTF3"/>
<dbReference type="FunFam" id="1.10.10.60:FF:000001">
    <property type="entry name" value="MYB-related transcription factor"/>
    <property type="match status" value="1"/>
</dbReference>
<dbReference type="Gene3D" id="1.10.10.60">
    <property type="entry name" value="Homeodomain-like"/>
    <property type="match status" value="2"/>
</dbReference>
<dbReference type="EMBL" id="JAMYWD010000003">
    <property type="protein sequence ID" value="KAJ4976493.1"/>
    <property type="molecule type" value="Genomic_DNA"/>
</dbReference>
<keyword evidence="2" id="KW-0677">Repeat</keyword>
<evidence type="ECO:0000256" key="1">
    <source>
        <dbReference type="ARBA" id="ARBA00004123"/>
    </source>
</evidence>
<dbReference type="InterPro" id="IPR001005">
    <property type="entry name" value="SANT/Myb"/>
</dbReference>
<evidence type="ECO:0000256" key="3">
    <source>
        <dbReference type="ARBA" id="ARBA00023125"/>
    </source>
</evidence>
<dbReference type="SMART" id="SM00717">
    <property type="entry name" value="SANT"/>
    <property type="match status" value="2"/>
</dbReference>
<dbReference type="GO" id="GO:0003677">
    <property type="term" value="F:DNA binding"/>
    <property type="evidence" value="ECO:0007669"/>
    <property type="project" value="UniProtKB-KW"/>
</dbReference>
<evidence type="ECO:0000259" key="7">
    <source>
        <dbReference type="PROSITE" id="PS51294"/>
    </source>
</evidence>
<dbReference type="PANTHER" id="PTHR10641:SF1377">
    <property type="entry name" value="MYB-RELATED PROTEIN MYB4-LIKE"/>
    <property type="match status" value="1"/>
</dbReference>
<feature type="domain" description="HTH myb-type" evidence="7">
    <location>
        <begin position="98"/>
        <end position="152"/>
    </location>
</feature>
<name>A0A9Q0KTF3_9MAGN</name>
<evidence type="ECO:0000313" key="9">
    <source>
        <dbReference type="Proteomes" id="UP001141806"/>
    </source>
</evidence>
<feature type="domain" description="HTH myb-type" evidence="7">
    <location>
        <begin position="45"/>
        <end position="97"/>
    </location>
</feature>
<dbReference type="SUPFAM" id="SSF46689">
    <property type="entry name" value="Homeodomain-like"/>
    <property type="match status" value="1"/>
</dbReference>
<keyword evidence="9" id="KW-1185">Reference proteome</keyword>
<dbReference type="InterPro" id="IPR015495">
    <property type="entry name" value="Myb_TF_plants"/>
</dbReference>
<dbReference type="PANTHER" id="PTHR10641">
    <property type="entry name" value="MYB FAMILY TRANSCRIPTION FACTOR"/>
    <property type="match status" value="1"/>
</dbReference>
<evidence type="ECO:0000256" key="2">
    <source>
        <dbReference type="ARBA" id="ARBA00022737"/>
    </source>
</evidence>
<proteinExistence type="predicted"/>
<dbReference type="OrthoDB" id="2143914at2759"/>
<feature type="domain" description="Myb-like" evidence="6">
    <location>
        <begin position="98"/>
        <end position="148"/>
    </location>
</feature>
<feature type="compositionally biased region" description="Polar residues" evidence="5">
    <location>
        <begin position="172"/>
        <end position="192"/>
    </location>
</feature>
<dbReference type="GO" id="GO:0005634">
    <property type="term" value="C:nucleus"/>
    <property type="evidence" value="ECO:0007669"/>
    <property type="project" value="UniProtKB-SubCell"/>
</dbReference>
<dbReference type="InterPro" id="IPR009057">
    <property type="entry name" value="Homeodomain-like_sf"/>
</dbReference>
<evidence type="ECO:0000256" key="4">
    <source>
        <dbReference type="ARBA" id="ARBA00023242"/>
    </source>
</evidence>
<organism evidence="8 9">
    <name type="scientific">Protea cynaroides</name>
    <dbReference type="NCBI Taxonomy" id="273540"/>
    <lineage>
        <taxon>Eukaryota</taxon>
        <taxon>Viridiplantae</taxon>
        <taxon>Streptophyta</taxon>
        <taxon>Embryophyta</taxon>
        <taxon>Tracheophyta</taxon>
        <taxon>Spermatophyta</taxon>
        <taxon>Magnoliopsida</taxon>
        <taxon>Proteales</taxon>
        <taxon>Proteaceae</taxon>
        <taxon>Protea</taxon>
    </lineage>
</organism>
<evidence type="ECO:0000259" key="6">
    <source>
        <dbReference type="PROSITE" id="PS50090"/>
    </source>
</evidence>
<dbReference type="PROSITE" id="PS51294">
    <property type="entry name" value="HTH_MYB"/>
    <property type="match status" value="2"/>
</dbReference>
<feature type="domain" description="Myb-like" evidence="6">
    <location>
        <begin position="45"/>
        <end position="97"/>
    </location>
</feature>
<keyword evidence="4" id="KW-0539">Nucleus</keyword>
<dbReference type="PROSITE" id="PS50090">
    <property type="entry name" value="MYB_LIKE"/>
    <property type="match status" value="2"/>
</dbReference>
<sequence length="284" mass="32563">MCHLLRLAILQSSNQSYINLNKLELGVQDFQSHIPEMVRTPCCEKTGLKKGAWTPEEDKKLVAYITRYGHWNWRELPKFAGLSRCGKSCRLRWMNYLRPNIRRGNFSREEEEIIINMHQALGNKWAAIAEKLPGRTDNEIKNHWHTNLKKGLKQELSSSESKSDTSLSGSECKTNSEQELELSTTVSLQTLESSPLSPVPSLSDFSSSSTDSMFATNTDWLAHEYTVLADRFAEFNGDLWTESYEAGNSYIQENFFSHTWADPETLFPHGESFCTYGSYEDNYM</sequence>
<dbReference type="CDD" id="cd00167">
    <property type="entry name" value="SANT"/>
    <property type="match status" value="2"/>
</dbReference>
<evidence type="ECO:0000313" key="8">
    <source>
        <dbReference type="EMBL" id="KAJ4976493.1"/>
    </source>
</evidence>
<dbReference type="InterPro" id="IPR017930">
    <property type="entry name" value="Myb_dom"/>
</dbReference>
<feature type="compositionally biased region" description="Low complexity" evidence="5">
    <location>
        <begin position="193"/>
        <end position="205"/>
    </location>
</feature>
<comment type="caution">
    <text evidence="8">The sequence shown here is derived from an EMBL/GenBank/DDBJ whole genome shotgun (WGS) entry which is preliminary data.</text>
</comment>
<gene>
    <name evidence="8" type="ORF">NE237_001599</name>
</gene>
<accession>A0A9Q0KTF3</accession>
<keyword evidence="3" id="KW-0238">DNA-binding</keyword>
<comment type="subcellular location">
    <subcellularLocation>
        <location evidence="1">Nucleus</location>
    </subcellularLocation>
</comment>